<dbReference type="SUPFAM" id="SSF52151">
    <property type="entry name" value="FabD/lysophospholipase-like"/>
    <property type="match status" value="1"/>
</dbReference>
<dbReference type="PROSITE" id="PS51635">
    <property type="entry name" value="PNPLA"/>
    <property type="match status" value="1"/>
</dbReference>
<dbReference type="InterPro" id="IPR033562">
    <property type="entry name" value="PLPL"/>
</dbReference>
<dbReference type="PANTHER" id="PTHR12406">
    <property type="entry name" value="CALCIUM-INDEPENDENT PHOSPHOLIPASE A2 IPLA2 -RELATED"/>
    <property type="match status" value="1"/>
</dbReference>
<dbReference type="GO" id="GO:0005811">
    <property type="term" value="C:lipid droplet"/>
    <property type="evidence" value="ECO:0007669"/>
    <property type="project" value="TreeGrafter"/>
</dbReference>
<feature type="domain" description="PNPLA" evidence="3">
    <location>
        <begin position="1"/>
        <end position="99"/>
    </location>
</feature>
<organism evidence="4 5">
    <name type="scientific">Myotis davidii</name>
    <name type="common">David's myotis</name>
    <dbReference type="NCBI Taxonomy" id="225400"/>
    <lineage>
        <taxon>Eukaryota</taxon>
        <taxon>Metazoa</taxon>
        <taxon>Chordata</taxon>
        <taxon>Craniata</taxon>
        <taxon>Vertebrata</taxon>
        <taxon>Euteleostomi</taxon>
        <taxon>Mammalia</taxon>
        <taxon>Eutheria</taxon>
        <taxon>Laurasiatheria</taxon>
        <taxon>Chiroptera</taxon>
        <taxon>Yangochiroptera</taxon>
        <taxon>Vespertilionidae</taxon>
        <taxon>Myotis</taxon>
    </lineage>
</organism>
<sequence>MSILHPSFNIVRSLREALHRHLPDNVHQLISGKMCISLTRVSDWENVLVSEFQSKDDVVDALICTSFIPYFCGLIPPTFRGVRYVDGGFTNSVPCFDDKTTITESPFLGEHDSCPEVKSTNFLYMDVSKMSLHFCLENVQLIRQMVFPPDGKEPVCLPFPEPSALNLSLNDGSASDHVVRHQMGQECTPDASGHWEKFKDKHDAGAQVATI</sequence>
<feature type="short sequence motif" description="DGA/G" evidence="2">
    <location>
        <begin position="86"/>
        <end position="88"/>
    </location>
</feature>
<evidence type="ECO:0000313" key="5">
    <source>
        <dbReference type="Proteomes" id="UP000010556"/>
    </source>
</evidence>
<evidence type="ECO:0000256" key="1">
    <source>
        <dbReference type="ARBA" id="ARBA00023098"/>
    </source>
</evidence>
<dbReference type="InterPro" id="IPR002641">
    <property type="entry name" value="PNPLA_dom"/>
</dbReference>
<dbReference type="eggNOG" id="KOG3773">
    <property type="taxonomic scope" value="Eukaryota"/>
</dbReference>
<protein>
    <submittedName>
        <fullName evidence="4">Patatin-like phospholipase domain-containing protein 3</fullName>
    </submittedName>
</protein>
<gene>
    <name evidence="4" type="ORF">MDA_GLEAN10009073</name>
</gene>
<comment type="caution">
    <text evidence="2">Lacks conserved residue(s) required for the propagation of feature annotation.</text>
</comment>
<proteinExistence type="predicted"/>
<evidence type="ECO:0000313" key="4">
    <source>
        <dbReference type="EMBL" id="ELK23436.1"/>
    </source>
</evidence>
<evidence type="ECO:0000256" key="2">
    <source>
        <dbReference type="PROSITE-ProRule" id="PRU01161"/>
    </source>
</evidence>
<keyword evidence="5" id="KW-1185">Reference proteome</keyword>
<dbReference type="EMBL" id="KB113693">
    <property type="protein sequence ID" value="ELK23436.1"/>
    <property type="molecule type" value="Genomic_DNA"/>
</dbReference>
<evidence type="ECO:0000259" key="3">
    <source>
        <dbReference type="PROSITE" id="PS51635"/>
    </source>
</evidence>
<dbReference type="Pfam" id="PF01734">
    <property type="entry name" value="Patatin"/>
    <property type="match status" value="1"/>
</dbReference>
<name>L5LC41_MYODS</name>
<keyword evidence="1" id="KW-0443">Lipid metabolism</keyword>
<dbReference type="AlphaFoldDB" id="L5LC41"/>
<dbReference type="GO" id="GO:0005737">
    <property type="term" value="C:cytoplasm"/>
    <property type="evidence" value="ECO:0007669"/>
    <property type="project" value="TreeGrafter"/>
</dbReference>
<dbReference type="PANTHER" id="PTHR12406:SF22">
    <property type="entry name" value="1-ACYLGLYCEROL-3-PHOSPHATE O-ACYLTRANSFERASE PNPLA3"/>
    <property type="match status" value="1"/>
</dbReference>
<dbReference type="InterPro" id="IPR016035">
    <property type="entry name" value="Acyl_Trfase/lysoPLipase"/>
</dbReference>
<dbReference type="GO" id="GO:0055088">
    <property type="term" value="P:lipid homeostasis"/>
    <property type="evidence" value="ECO:0007669"/>
    <property type="project" value="TreeGrafter"/>
</dbReference>
<reference evidence="5" key="1">
    <citation type="journal article" date="2013" name="Science">
        <title>Comparative analysis of bat genomes provides insight into the evolution of flight and immunity.</title>
        <authorList>
            <person name="Zhang G."/>
            <person name="Cowled C."/>
            <person name="Shi Z."/>
            <person name="Huang Z."/>
            <person name="Bishop-Lilly K.A."/>
            <person name="Fang X."/>
            <person name="Wynne J.W."/>
            <person name="Xiong Z."/>
            <person name="Baker M.L."/>
            <person name="Zhao W."/>
            <person name="Tachedjian M."/>
            <person name="Zhu Y."/>
            <person name="Zhou P."/>
            <person name="Jiang X."/>
            <person name="Ng J."/>
            <person name="Yang L."/>
            <person name="Wu L."/>
            <person name="Xiao J."/>
            <person name="Feng Y."/>
            <person name="Chen Y."/>
            <person name="Sun X."/>
            <person name="Zhang Y."/>
            <person name="Marsh G.A."/>
            <person name="Crameri G."/>
            <person name="Broder C.C."/>
            <person name="Frey K.G."/>
            <person name="Wang L.F."/>
            <person name="Wang J."/>
        </authorList>
    </citation>
    <scope>NUCLEOTIDE SEQUENCE [LARGE SCALE GENOMIC DNA]</scope>
</reference>
<dbReference type="GO" id="GO:0016020">
    <property type="term" value="C:membrane"/>
    <property type="evidence" value="ECO:0007669"/>
    <property type="project" value="TreeGrafter"/>
</dbReference>
<dbReference type="Gene3D" id="3.40.1090.10">
    <property type="entry name" value="Cytosolic phospholipase A2 catalytic domain"/>
    <property type="match status" value="1"/>
</dbReference>
<dbReference type="GO" id="GO:0019433">
    <property type="term" value="P:triglyceride catabolic process"/>
    <property type="evidence" value="ECO:0007669"/>
    <property type="project" value="TreeGrafter"/>
</dbReference>
<accession>L5LC41</accession>
<dbReference type="GO" id="GO:0004806">
    <property type="term" value="F:triacylglycerol lipase activity"/>
    <property type="evidence" value="ECO:0007669"/>
    <property type="project" value="TreeGrafter"/>
</dbReference>
<dbReference type="Proteomes" id="UP000010556">
    <property type="component" value="Unassembled WGS sequence"/>
</dbReference>